<dbReference type="EMBL" id="VOEI01000002">
    <property type="protein sequence ID" value="TWR26815.1"/>
    <property type="molecule type" value="Genomic_DNA"/>
</dbReference>
<keyword evidence="2" id="KW-1185">Reference proteome</keyword>
<dbReference type="RefSeq" id="WP_146269830.1">
    <property type="nucleotide sequence ID" value="NZ_VOEI01000002.1"/>
</dbReference>
<dbReference type="OrthoDB" id="798104at2"/>
<accession>A0A563U656</accession>
<reference evidence="1 2" key="1">
    <citation type="submission" date="2019-07" db="EMBL/GenBank/DDBJ databases">
        <authorList>
            <person name="Kim J."/>
        </authorList>
    </citation>
    <scope>NUCLEOTIDE SEQUENCE [LARGE SCALE GENOMIC DNA]</scope>
    <source>
        <strain evidence="1 2">MJ1a</strain>
    </source>
</reference>
<proteinExistence type="predicted"/>
<sequence>MSDYKVQLSAEGTMIENFSRPFKMRVRKNVKLTEDCSTAVLEAAVYKEDGTFVQTCSYLFEALDSQDKPVSEVSLDEFNNAVDFFFTSLLDTEYYIKRTPRASSLCHPAMKAFKFD</sequence>
<evidence type="ECO:0000313" key="1">
    <source>
        <dbReference type="EMBL" id="TWR26815.1"/>
    </source>
</evidence>
<protein>
    <submittedName>
        <fullName evidence="1">Uncharacterized protein</fullName>
    </submittedName>
</protein>
<dbReference type="AlphaFoldDB" id="A0A563U656"/>
<gene>
    <name evidence="1" type="ORF">FPZ42_07190</name>
</gene>
<dbReference type="Proteomes" id="UP000318010">
    <property type="component" value="Unassembled WGS sequence"/>
</dbReference>
<name>A0A563U656_9SPHI</name>
<evidence type="ECO:0000313" key="2">
    <source>
        <dbReference type="Proteomes" id="UP000318010"/>
    </source>
</evidence>
<comment type="caution">
    <text evidence="1">The sequence shown here is derived from an EMBL/GenBank/DDBJ whole genome shotgun (WGS) entry which is preliminary data.</text>
</comment>
<organism evidence="1 2">
    <name type="scientific">Mucilaginibacter achroorhodeus</name>
    <dbReference type="NCBI Taxonomy" id="2599294"/>
    <lineage>
        <taxon>Bacteria</taxon>
        <taxon>Pseudomonadati</taxon>
        <taxon>Bacteroidota</taxon>
        <taxon>Sphingobacteriia</taxon>
        <taxon>Sphingobacteriales</taxon>
        <taxon>Sphingobacteriaceae</taxon>
        <taxon>Mucilaginibacter</taxon>
    </lineage>
</organism>